<dbReference type="Gene3D" id="3.90.320.10">
    <property type="match status" value="1"/>
</dbReference>
<dbReference type="InterPro" id="IPR024432">
    <property type="entry name" value="Put_RecE_PDDEXK-like_dom"/>
</dbReference>
<organism evidence="2">
    <name type="scientific">viral metagenome</name>
    <dbReference type="NCBI Taxonomy" id="1070528"/>
    <lineage>
        <taxon>unclassified sequences</taxon>
        <taxon>metagenomes</taxon>
        <taxon>organismal metagenomes</taxon>
    </lineage>
</organism>
<dbReference type="Pfam" id="PF12684">
    <property type="entry name" value="DUF3799"/>
    <property type="match status" value="1"/>
</dbReference>
<reference evidence="2" key="1">
    <citation type="submission" date="2020-03" db="EMBL/GenBank/DDBJ databases">
        <title>The deep terrestrial virosphere.</title>
        <authorList>
            <person name="Holmfeldt K."/>
            <person name="Nilsson E."/>
            <person name="Simone D."/>
            <person name="Lopez-Fernandez M."/>
            <person name="Wu X."/>
            <person name="de Brujin I."/>
            <person name="Lundin D."/>
            <person name="Andersson A."/>
            <person name="Bertilsson S."/>
            <person name="Dopson M."/>
        </authorList>
    </citation>
    <scope>NUCLEOTIDE SEQUENCE</scope>
    <source>
        <strain evidence="2">MM415B00488</strain>
    </source>
</reference>
<name>A0A6M3J3Y5_9ZZZZ</name>
<evidence type="ECO:0000259" key="1">
    <source>
        <dbReference type="Pfam" id="PF12684"/>
    </source>
</evidence>
<gene>
    <name evidence="2" type="ORF">MM415B00488_0031</name>
</gene>
<evidence type="ECO:0000313" key="2">
    <source>
        <dbReference type="EMBL" id="QJA64583.1"/>
    </source>
</evidence>
<dbReference type="InterPro" id="IPR011604">
    <property type="entry name" value="PDDEXK-like_dom_sf"/>
</dbReference>
<dbReference type="EMBL" id="MT141522">
    <property type="protein sequence ID" value="QJA64583.1"/>
    <property type="molecule type" value="Genomic_DNA"/>
</dbReference>
<dbReference type="AlphaFoldDB" id="A0A6M3J3Y5"/>
<feature type="domain" description="Putative exodeoxyribonuclease 8 PDDEXK-like" evidence="1">
    <location>
        <begin position="19"/>
        <end position="253"/>
    </location>
</feature>
<accession>A0A6M3J3Y5</accession>
<sequence>MSSTMTYADYAALPGVRFSDLCRMATSPLHFAARADGDAQTDTPAMAMGRAIHCAVLEPDAFARQYTRRPEEFHDGRSKAAKEWKAETEASGRIVLGSSDWHRVERCARAVHSDPIACRYLRAGQAEQVLRWEQPDGRKCKARLDWVGTAADGTAVVVDLKTTRTQSLRQFAASAANYHYHAQLAWYLDGLAAEHGATARIITVSTLAPYDVVVYRLPPDVLAHGQDLIAEWLRDLEACEQSDTWPGIAEGVERDLTLPTWAMPGDDADDLAGLNLDAEGLS</sequence>
<protein>
    <recommendedName>
        <fullName evidence="1">Putative exodeoxyribonuclease 8 PDDEXK-like domain-containing protein</fullName>
    </recommendedName>
</protein>
<proteinExistence type="predicted"/>